<sequence>MNERVQEILKGLSNEQKARLLYGKDFWYIDGKALGKIMLTDGPAGLRKQQGKADMAGINESLPATAYPAGCAAACSWDVSLMLRLGEALGRECKKEGVAVLLGPAVNHKRDPLCGRNFEYFSEDPLLSGKLGAAYVKGLQGVGVGACVKHFACNSRENGRMLSDSLVDERALREIYLRQFEIIVKEARPWAVMTAYNKLNGTYCSQNGRLMTEIARGEWGFDGLFLSDWGAMRDQAESYEAGLDVEMPGICGGEEEILAALREGGMTEETLNARAGKVIELLLKAREGEKINAPFNREESLSLAQEIAEASAVLLKNEGVLPYDRENKEKIAVIGAFAERPYYQGGGSGHVIPAEEVSFLTALKERGVRYDYAPGFTQDGRGADEKLIAEAVAVASVWERAVIFAGSYEGTESEGYDRTSLDLPPEQTELIERVAAVNQNVVVVLTCGAPVSMPWLKSVKGVLLTYFSGCMGGRACAALLFGDRNPSGKLAETFPLCYEDVPSAFDFGKNEEYAEYRESIYTGYRWYDAAEKEVLFPFGFGLSYTSFEYGKIELSSNRYRGEGVLTVRVPVKNTGNCAGAEIVQIYVGQRAPKICRPIRELRAFEKVCLQAGEEKTVTFTLGKEAFAHYSSQRREWCIEDGEYTIYAASSSRDVRAEAIVFADGGDDAETMSAPACPAPGSGFSRERFLALSGVKIPEPRQILPITLHSPLEDLQKSRGGRLLYKLIVKFAGAGKDRHTANMQRKVIAQMPVLGLTMGIRLSRKGAEGFVQIANGHRFKGIKTILRDLKKHRKKKK</sequence>
<evidence type="ECO:0000313" key="4">
    <source>
        <dbReference type="EMBL" id="HIZ03514.1"/>
    </source>
</evidence>
<dbReference type="PRINTS" id="PR00133">
    <property type="entry name" value="GLHYDRLASE3"/>
</dbReference>
<dbReference type="SMART" id="SM01217">
    <property type="entry name" value="Fn3_like"/>
    <property type="match status" value="1"/>
</dbReference>
<protein>
    <submittedName>
        <fullName evidence="4">Glycoside hydrolase family 3 C-terminal domain-containing protein</fullName>
    </submittedName>
</protein>
<dbReference type="InterPro" id="IPR036881">
    <property type="entry name" value="Glyco_hydro_3_C_sf"/>
</dbReference>
<name>A0A9D2IEE5_9FIRM</name>
<evidence type="ECO:0000259" key="3">
    <source>
        <dbReference type="SMART" id="SM01217"/>
    </source>
</evidence>
<dbReference type="Proteomes" id="UP000824132">
    <property type="component" value="Unassembled WGS sequence"/>
</dbReference>
<dbReference type="Pfam" id="PF01915">
    <property type="entry name" value="Glyco_hydro_3_C"/>
    <property type="match status" value="1"/>
</dbReference>
<accession>A0A9D2IEE5</accession>
<gene>
    <name evidence="4" type="ORF">H9727_04440</name>
</gene>
<reference evidence="4" key="2">
    <citation type="submission" date="2021-04" db="EMBL/GenBank/DDBJ databases">
        <authorList>
            <person name="Gilroy R."/>
        </authorList>
    </citation>
    <scope>NUCLEOTIDE SEQUENCE</scope>
    <source>
        <strain evidence="4">CHK187-5294</strain>
    </source>
</reference>
<dbReference type="SUPFAM" id="SSF52279">
    <property type="entry name" value="Beta-D-glucan exohydrolase, C-terminal domain"/>
    <property type="match status" value="1"/>
</dbReference>
<dbReference type="AlphaFoldDB" id="A0A9D2IEE5"/>
<dbReference type="InterPro" id="IPR002772">
    <property type="entry name" value="Glyco_hydro_3_C"/>
</dbReference>
<evidence type="ECO:0000313" key="5">
    <source>
        <dbReference type="Proteomes" id="UP000824132"/>
    </source>
</evidence>
<dbReference type="InterPro" id="IPR013783">
    <property type="entry name" value="Ig-like_fold"/>
</dbReference>
<dbReference type="InterPro" id="IPR001764">
    <property type="entry name" value="Glyco_hydro_3_N"/>
</dbReference>
<dbReference type="Pfam" id="PF14310">
    <property type="entry name" value="Fn3-like"/>
    <property type="match status" value="1"/>
</dbReference>
<dbReference type="InterPro" id="IPR026891">
    <property type="entry name" value="Fn3-like"/>
</dbReference>
<keyword evidence="2 4" id="KW-0378">Hydrolase</keyword>
<dbReference type="InterPro" id="IPR017853">
    <property type="entry name" value="GH"/>
</dbReference>
<dbReference type="EMBL" id="DXCL01000026">
    <property type="protein sequence ID" value="HIZ03514.1"/>
    <property type="molecule type" value="Genomic_DNA"/>
</dbReference>
<evidence type="ECO:0000256" key="1">
    <source>
        <dbReference type="ARBA" id="ARBA00005336"/>
    </source>
</evidence>
<dbReference type="PANTHER" id="PTHR42715">
    <property type="entry name" value="BETA-GLUCOSIDASE"/>
    <property type="match status" value="1"/>
</dbReference>
<dbReference type="GO" id="GO:0008422">
    <property type="term" value="F:beta-glucosidase activity"/>
    <property type="evidence" value="ECO:0007669"/>
    <property type="project" value="UniProtKB-ARBA"/>
</dbReference>
<dbReference type="Pfam" id="PF00933">
    <property type="entry name" value="Glyco_hydro_3"/>
    <property type="match status" value="1"/>
</dbReference>
<dbReference type="PANTHER" id="PTHR42715:SF10">
    <property type="entry name" value="BETA-GLUCOSIDASE"/>
    <property type="match status" value="1"/>
</dbReference>
<organism evidence="4 5">
    <name type="scientific">Candidatus Borkfalkia avistercoris</name>
    <dbReference type="NCBI Taxonomy" id="2838504"/>
    <lineage>
        <taxon>Bacteria</taxon>
        <taxon>Bacillati</taxon>
        <taxon>Bacillota</taxon>
        <taxon>Clostridia</taxon>
        <taxon>Christensenellales</taxon>
        <taxon>Christensenellaceae</taxon>
        <taxon>Candidatus Borkfalkia</taxon>
    </lineage>
</organism>
<feature type="domain" description="Fibronectin type III-like" evidence="3">
    <location>
        <begin position="581"/>
        <end position="651"/>
    </location>
</feature>
<dbReference type="FunFam" id="2.60.40.10:FF:000495">
    <property type="entry name" value="Periplasmic beta-glucosidase"/>
    <property type="match status" value="1"/>
</dbReference>
<comment type="caution">
    <text evidence="4">The sequence shown here is derived from an EMBL/GenBank/DDBJ whole genome shotgun (WGS) entry which is preliminary data.</text>
</comment>
<comment type="similarity">
    <text evidence="1">Belongs to the glycosyl hydrolase 3 family.</text>
</comment>
<dbReference type="Gene3D" id="2.60.40.10">
    <property type="entry name" value="Immunoglobulins"/>
    <property type="match status" value="1"/>
</dbReference>
<dbReference type="Gene3D" id="3.40.50.1700">
    <property type="entry name" value="Glycoside hydrolase family 3 C-terminal domain"/>
    <property type="match status" value="1"/>
</dbReference>
<reference evidence="4" key="1">
    <citation type="journal article" date="2021" name="PeerJ">
        <title>Extensive microbial diversity within the chicken gut microbiome revealed by metagenomics and culture.</title>
        <authorList>
            <person name="Gilroy R."/>
            <person name="Ravi A."/>
            <person name="Getino M."/>
            <person name="Pursley I."/>
            <person name="Horton D.L."/>
            <person name="Alikhan N.F."/>
            <person name="Baker D."/>
            <person name="Gharbi K."/>
            <person name="Hall N."/>
            <person name="Watson M."/>
            <person name="Adriaenssens E.M."/>
            <person name="Foster-Nyarko E."/>
            <person name="Jarju S."/>
            <person name="Secka A."/>
            <person name="Antonio M."/>
            <person name="Oren A."/>
            <person name="Chaudhuri R.R."/>
            <person name="La Ragione R."/>
            <person name="Hildebrand F."/>
            <person name="Pallen M.J."/>
        </authorList>
    </citation>
    <scope>NUCLEOTIDE SEQUENCE</scope>
    <source>
        <strain evidence="4">CHK187-5294</strain>
    </source>
</reference>
<dbReference type="Gene3D" id="3.20.20.300">
    <property type="entry name" value="Glycoside hydrolase, family 3, N-terminal domain"/>
    <property type="match status" value="1"/>
</dbReference>
<dbReference type="InterPro" id="IPR050288">
    <property type="entry name" value="Cellulose_deg_GH3"/>
</dbReference>
<dbReference type="GO" id="GO:0005975">
    <property type="term" value="P:carbohydrate metabolic process"/>
    <property type="evidence" value="ECO:0007669"/>
    <property type="project" value="InterPro"/>
</dbReference>
<dbReference type="SUPFAM" id="SSF51445">
    <property type="entry name" value="(Trans)glycosidases"/>
    <property type="match status" value="1"/>
</dbReference>
<evidence type="ECO:0000256" key="2">
    <source>
        <dbReference type="ARBA" id="ARBA00022801"/>
    </source>
</evidence>
<dbReference type="InterPro" id="IPR036962">
    <property type="entry name" value="Glyco_hydro_3_N_sf"/>
</dbReference>
<proteinExistence type="inferred from homology"/>